<keyword evidence="2 6" id="KW-0645">Protease</keyword>
<dbReference type="PROSITE" id="PS00134">
    <property type="entry name" value="TRYPSIN_HIS"/>
    <property type="match status" value="1"/>
</dbReference>
<evidence type="ECO:0000256" key="4">
    <source>
        <dbReference type="ARBA" id="ARBA00022801"/>
    </source>
</evidence>
<keyword evidence="8" id="KW-1185">Reference proteome</keyword>
<dbReference type="GO" id="GO:0004252">
    <property type="term" value="F:serine-type endopeptidase activity"/>
    <property type="evidence" value="ECO:0007669"/>
    <property type="project" value="InterPro"/>
</dbReference>
<protein>
    <recommendedName>
        <fullName evidence="6">Serine protease</fullName>
        <ecNumber evidence="6">3.4.21.-</ecNumber>
    </recommendedName>
</protein>
<dbReference type="KEGG" id="mym:A176_001956"/>
<accession>A0A0H4WQK8</accession>
<evidence type="ECO:0000256" key="2">
    <source>
        <dbReference type="ARBA" id="ARBA00022670"/>
    </source>
</evidence>
<dbReference type="PANTHER" id="PTHR15462">
    <property type="entry name" value="SERINE PROTEASE"/>
    <property type="match status" value="1"/>
</dbReference>
<dbReference type="AlphaFoldDB" id="A0A0H4WQK8"/>
<evidence type="ECO:0000256" key="5">
    <source>
        <dbReference type="ARBA" id="ARBA00022825"/>
    </source>
</evidence>
<dbReference type="InterPro" id="IPR018114">
    <property type="entry name" value="TRYPSIN_HIS"/>
</dbReference>
<dbReference type="InterPro" id="IPR000126">
    <property type="entry name" value="V8_ser_AS"/>
</dbReference>
<dbReference type="SUPFAM" id="SSF50494">
    <property type="entry name" value="Trypsin-like serine proteases"/>
    <property type="match status" value="1"/>
</dbReference>
<comment type="similarity">
    <text evidence="1 6">Belongs to the peptidase S1B family.</text>
</comment>
<dbReference type="PANTHER" id="PTHR15462:SF8">
    <property type="entry name" value="SERINE PROTEASE"/>
    <property type="match status" value="1"/>
</dbReference>
<dbReference type="EMBL" id="CP012109">
    <property type="protein sequence ID" value="AKQ65044.1"/>
    <property type="molecule type" value="Genomic_DNA"/>
</dbReference>
<dbReference type="InterPro" id="IPR008256">
    <property type="entry name" value="Peptidase_S1B"/>
</dbReference>
<evidence type="ECO:0000313" key="8">
    <source>
        <dbReference type="Proteomes" id="UP000009026"/>
    </source>
</evidence>
<dbReference type="STRING" id="1297742.A176_001956"/>
<reference evidence="7 8" key="1">
    <citation type="journal article" date="2016" name="PLoS ONE">
        <title>Complete Genome Sequence and Comparative Genomics of a Novel Myxobacterium Myxococcus hansupus.</title>
        <authorList>
            <person name="Sharma G."/>
            <person name="Narwani T."/>
            <person name="Subramanian S."/>
        </authorList>
    </citation>
    <scope>NUCLEOTIDE SEQUENCE [LARGE SCALE GENOMIC DNA]</scope>
    <source>
        <strain evidence="8">mixupus</strain>
    </source>
</reference>
<dbReference type="PROSITE" id="PS00673">
    <property type="entry name" value="V8_SER"/>
    <property type="match status" value="1"/>
</dbReference>
<sequence length="534" mass="56161">MESADEKSPDVGTTGQDVIYGEDHRTDVYAYTAIPAMRERAERSTVALMDAVDIDASDPSNVIFNAPTLQSYFNLCSDQRFLQDPTPAWCSGTLIDDDLVLTAGHCLRTAAACAGTRFVFNFYRTSETGLQTVTTDDIYSCQAIVARQEGVVNGRNLDWAIVRLDRPAAPRFEPAPIRPGNEALPLNTGVTVIGSGSGVPFKIDDGGWVRDARASTLDFFVANTDTFGGNSGSGVYENDTFTVAGILVRGATDYVARGSCNVVNQCTDTGCRGEDITYVRPAVEGYCAIAGSMRLCGRSEPPPPPPPPPAPPSNPFTYNATATNSAQTNTTNYTIALEQGQTLTIATCGLPGANFTGDTYLRLRNAYGSEVAANDDACGGRGSSIMFTAAVTGDYIIAAGCFSSGTCSGSVAWTITGGNDPDPEPEPDPETGTFTYRARTTNSAMRNYVAHEFALTAGQVLTVATCGVPGASVVGDTYLRLYVGADEVAENDDACGIGGGSRVTYTATAATTVQLRGGCYGSGRCVGNVVWTIQ</sequence>
<evidence type="ECO:0000256" key="3">
    <source>
        <dbReference type="ARBA" id="ARBA00022729"/>
    </source>
</evidence>
<dbReference type="Gene3D" id="2.60.120.380">
    <property type="match status" value="1"/>
</dbReference>
<name>A0A0H4WQK8_9BACT</name>
<evidence type="ECO:0000256" key="1">
    <source>
        <dbReference type="ARBA" id="ARBA00008764"/>
    </source>
</evidence>
<dbReference type="Gene3D" id="2.40.10.10">
    <property type="entry name" value="Trypsin-like serine proteases"/>
    <property type="match status" value="2"/>
</dbReference>
<evidence type="ECO:0000256" key="6">
    <source>
        <dbReference type="RuleBase" id="RU004296"/>
    </source>
</evidence>
<dbReference type="InterPro" id="IPR043504">
    <property type="entry name" value="Peptidase_S1_PA_chymotrypsin"/>
</dbReference>
<keyword evidence="4 6" id="KW-0378">Hydrolase</keyword>
<proteinExistence type="inferred from homology"/>
<dbReference type="EC" id="3.4.21.-" evidence="6"/>
<dbReference type="InterPro" id="IPR050966">
    <property type="entry name" value="Glutamyl_endopeptidase"/>
</dbReference>
<evidence type="ECO:0000313" key="7">
    <source>
        <dbReference type="EMBL" id="AKQ65044.1"/>
    </source>
</evidence>
<dbReference type="PATRIC" id="fig|1297742.4.peg.1978"/>
<dbReference type="GO" id="GO:0006508">
    <property type="term" value="P:proteolysis"/>
    <property type="evidence" value="ECO:0007669"/>
    <property type="project" value="UniProtKB-KW"/>
</dbReference>
<organism evidence="7 8">
    <name type="scientific">Pseudomyxococcus hansupus</name>
    <dbReference type="NCBI Taxonomy" id="1297742"/>
    <lineage>
        <taxon>Bacteria</taxon>
        <taxon>Pseudomonadati</taxon>
        <taxon>Myxococcota</taxon>
        <taxon>Myxococcia</taxon>
        <taxon>Myxococcales</taxon>
        <taxon>Cystobacterineae</taxon>
        <taxon>Myxococcaceae</taxon>
        <taxon>Pseudomyxococcus</taxon>
    </lineage>
</organism>
<keyword evidence="5 6" id="KW-0720">Serine protease</keyword>
<dbReference type="Proteomes" id="UP000009026">
    <property type="component" value="Chromosome"/>
</dbReference>
<gene>
    <name evidence="7" type="ORF">A176_001956</name>
</gene>
<dbReference type="InterPro" id="IPR009003">
    <property type="entry name" value="Peptidase_S1_PA"/>
</dbReference>
<dbReference type="eggNOG" id="COG3591">
    <property type="taxonomic scope" value="Bacteria"/>
</dbReference>
<dbReference type="PRINTS" id="PR00839">
    <property type="entry name" value="V8PROTEASE"/>
</dbReference>
<keyword evidence="3" id="KW-0732">Signal</keyword>
<dbReference type="Pfam" id="PF13365">
    <property type="entry name" value="Trypsin_2"/>
    <property type="match status" value="1"/>
</dbReference>